<dbReference type="GO" id="GO:0015288">
    <property type="term" value="F:porin activity"/>
    <property type="evidence" value="ECO:0007669"/>
    <property type="project" value="TreeGrafter"/>
</dbReference>
<evidence type="ECO:0000256" key="6">
    <source>
        <dbReference type="ARBA" id="ARBA00023136"/>
    </source>
</evidence>
<keyword evidence="11" id="KW-1185">Reference proteome</keyword>
<comment type="similarity">
    <text evidence="2">Belongs to the outer membrane factor (OMF) (TC 1.B.17) family.</text>
</comment>
<dbReference type="InterPro" id="IPR003423">
    <property type="entry name" value="OMP_efflux"/>
</dbReference>
<evidence type="ECO:0000256" key="2">
    <source>
        <dbReference type="ARBA" id="ARBA00007613"/>
    </source>
</evidence>
<dbReference type="GO" id="GO:1990281">
    <property type="term" value="C:efflux pump complex"/>
    <property type="evidence" value="ECO:0007669"/>
    <property type="project" value="TreeGrafter"/>
</dbReference>
<keyword evidence="4" id="KW-1134">Transmembrane beta strand</keyword>
<name>A0A1I7BJN4_9HYPH</name>
<evidence type="ECO:0000256" key="8">
    <source>
        <dbReference type="SAM" id="Coils"/>
    </source>
</evidence>
<accession>A0A1I7BJN4</accession>
<dbReference type="Proteomes" id="UP000183371">
    <property type="component" value="Unassembled WGS sequence"/>
</dbReference>
<evidence type="ECO:0000256" key="4">
    <source>
        <dbReference type="ARBA" id="ARBA00022452"/>
    </source>
</evidence>
<protein>
    <submittedName>
        <fullName evidence="10">Outer membrane protein, adhesin transport system</fullName>
    </submittedName>
</protein>
<sequence length="463" mass="50791">MEKSLGCRAMLFRGTSVALLMCALGVTSAHSASLRDAVETAVLTNPDIVESAANRRARDQELRASQSAFMPKLSVNASFGAERLRRAQSNTTEQWRAAKQVSVEAEQLLFDGFGSVNEIYRQSARVDGAALRVLERSEAIALDAVEAYIDVVRHQKILNKSKENTALHQRLAREVKERYDGGETGAADLAQVQERVAATRMITASVRKSLLDAMAKYRRVVGVAPNNLMAVSAANSAAAKSLSSALAMSRQSNPLILSAEADTDAAGFALEQSSSSFMPRVTLNGSANFGDDLNGYEGRSDDYRIMVRLKWNLYNGGYDSAMRGRAVEQLAEAQARVDRMRRETDEAVEQAWASVQTTRERISALRQTVSANQRVVSGYRQEYNIGQRSLLDVLNAENALFNSRIDLISAEYILKFSTYQLQGTTGNLLAMFDITPPAEARADRRGNTSVFPQAAGFQIEPLR</sequence>
<dbReference type="EMBL" id="FPBD01000004">
    <property type="protein sequence ID" value="SFT87386.1"/>
    <property type="molecule type" value="Genomic_DNA"/>
</dbReference>
<reference evidence="11" key="1">
    <citation type="submission" date="2016-10" db="EMBL/GenBank/DDBJ databases">
        <authorList>
            <person name="Varghese N."/>
            <person name="Submissions S."/>
        </authorList>
    </citation>
    <scope>NUCLEOTIDE SEQUENCE [LARGE SCALE GENOMIC DNA]</scope>
    <source>
        <strain evidence="11">DSM 17465</strain>
    </source>
</reference>
<proteinExistence type="inferred from homology"/>
<evidence type="ECO:0000256" key="7">
    <source>
        <dbReference type="ARBA" id="ARBA00023237"/>
    </source>
</evidence>
<keyword evidence="6" id="KW-0472">Membrane</keyword>
<dbReference type="Gene3D" id="1.20.1600.10">
    <property type="entry name" value="Outer membrane efflux proteins (OEP)"/>
    <property type="match status" value="1"/>
</dbReference>
<evidence type="ECO:0000313" key="11">
    <source>
        <dbReference type="Proteomes" id="UP000183371"/>
    </source>
</evidence>
<dbReference type="AlphaFoldDB" id="A0A1I7BJN4"/>
<feature type="chain" id="PRO_5010278822" evidence="9">
    <location>
        <begin position="32"/>
        <end position="463"/>
    </location>
</feature>
<evidence type="ECO:0000256" key="9">
    <source>
        <dbReference type="SAM" id="SignalP"/>
    </source>
</evidence>
<feature type="signal peptide" evidence="9">
    <location>
        <begin position="1"/>
        <end position="31"/>
    </location>
</feature>
<evidence type="ECO:0000313" key="10">
    <source>
        <dbReference type="EMBL" id="SFT87386.1"/>
    </source>
</evidence>
<evidence type="ECO:0000256" key="1">
    <source>
        <dbReference type="ARBA" id="ARBA00004442"/>
    </source>
</evidence>
<dbReference type="GO" id="GO:0009279">
    <property type="term" value="C:cell outer membrane"/>
    <property type="evidence" value="ECO:0007669"/>
    <property type="project" value="UniProtKB-SubCell"/>
</dbReference>
<gene>
    <name evidence="10" type="ORF">SAMN05444141_10425</name>
</gene>
<dbReference type="PANTHER" id="PTHR30026:SF22">
    <property type="entry name" value="OUTER MEMBRANE EFFLUX PROTEIN"/>
    <property type="match status" value="1"/>
</dbReference>
<dbReference type="Pfam" id="PF02321">
    <property type="entry name" value="OEP"/>
    <property type="match status" value="2"/>
</dbReference>
<organism evidence="10 11">
    <name type="scientific">Pseudovibrio denitrificans</name>
    <dbReference type="NCBI Taxonomy" id="258256"/>
    <lineage>
        <taxon>Bacteria</taxon>
        <taxon>Pseudomonadati</taxon>
        <taxon>Pseudomonadota</taxon>
        <taxon>Alphaproteobacteria</taxon>
        <taxon>Hyphomicrobiales</taxon>
        <taxon>Stappiaceae</taxon>
        <taxon>Pseudovibrio</taxon>
    </lineage>
</organism>
<dbReference type="PANTHER" id="PTHR30026">
    <property type="entry name" value="OUTER MEMBRANE PROTEIN TOLC"/>
    <property type="match status" value="1"/>
</dbReference>
<evidence type="ECO:0000256" key="3">
    <source>
        <dbReference type="ARBA" id="ARBA00022448"/>
    </source>
</evidence>
<dbReference type="GO" id="GO:0015562">
    <property type="term" value="F:efflux transmembrane transporter activity"/>
    <property type="evidence" value="ECO:0007669"/>
    <property type="project" value="InterPro"/>
</dbReference>
<dbReference type="NCBIfam" id="TIGR01844">
    <property type="entry name" value="type_I_sec_TolC"/>
    <property type="match status" value="1"/>
</dbReference>
<feature type="coiled-coil region" evidence="8">
    <location>
        <begin position="323"/>
        <end position="350"/>
    </location>
</feature>
<keyword evidence="3" id="KW-0813">Transport</keyword>
<dbReference type="InterPro" id="IPR010130">
    <property type="entry name" value="T1SS_OMP_TolC"/>
</dbReference>
<keyword evidence="8" id="KW-0175">Coiled coil</keyword>
<keyword evidence="5" id="KW-0812">Transmembrane</keyword>
<keyword evidence="9" id="KW-0732">Signal</keyword>
<dbReference type="InterPro" id="IPR051906">
    <property type="entry name" value="TolC-like"/>
</dbReference>
<keyword evidence="7" id="KW-0998">Cell outer membrane</keyword>
<dbReference type="SUPFAM" id="SSF56954">
    <property type="entry name" value="Outer membrane efflux proteins (OEP)"/>
    <property type="match status" value="1"/>
</dbReference>
<comment type="subcellular location">
    <subcellularLocation>
        <location evidence="1">Cell outer membrane</location>
    </subcellularLocation>
</comment>
<evidence type="ECO:0000256" key="5">
    <source>
        <dbReference type="ARBA" id="ARBA00022692"/>
    </source>
</evidence>